<protein>
    <submittedName>
        <fullName evidence="1">Uncharacterized protein</fullName>
    </submittedName>
</protein>
<name>A0ACC2WYI6_9TREE</name>
<reference evidence="1" key="1">
    <citation type="submission" date="2023-04" db="EMBL/GenBank/DDBJ databases">
        <title>Draft Genome sequencing of Naganishia species isolated from polar environments using Oxford Nanopore Technology.</title>
        <authorList>
            <person name="Leo P."/>
            <person name="Venkateswaran K."/>
        </authorList>
    </citation>
    <scope>NUCLEOTIDE SEQUENCE</scope>
    <source>
        <strain evidence="1">MNA-CCFEE 5262</strain>
    </source>
</reference>
<dbReference type="EMBL" id="JASBWS010000005">
    <property type="protein sequence ID" value="KAJ9115577.1"/>
    <property type="molecule type" value="Genomic_DNA"/>
</dbReference>
<gene>
    <name evidence="1" type="ORF">QFC20_000902</name>
</gene>
<comment type="caution">
    <text evidence="1">The sequence shown here is derived from an EMBL/GenBank/DDBJ whole genome shotgun (WGS) entry which is preliminary data.</text>
</comment>
<sequence length="167" mass="17676">MSTTTSTQTTAHEQEPSRFDSLKNNVSYLAYGSAAGVAVPASFKTRTVLKTARYLFKYIFYRLIRYAKYAVIGGIAATLGGSLLASVASGAAFFVAPSALISTGVGIGWAVLKTSSTIQHSISNILPPPPLTNRNATHRHERLSAAIDLGAAEVVVLFRRGEGAEGE</sequence>
<dbReference type="Proteomes" id="UP001230649">
    <property type="component" value="Unassembled WGS sequence"/>
</dbReference>
<proteinExistence type="predicted"/>
<accession>A0ACC2WYI6</accession>
<keyword evidence="2" id="KW-1185">Reference proteome</keyword>
<organism evidence="1 2">
    <name type="scientific">Naganishia adeliensis</name>
    <dbReference type="NCBI Taxonomy" id="92952"/>
    <lineage>
        <taxon>Eukaryota</taxon>
        <taxon>Fungi</taxon>
        <taxon>Dikarya</taxon>
        <taxon>Basidiomycota</taxon>
        <taxon>Agaricomycotina</taxon>
        <taxon>Tremellomycetes</taxon>
        <taxon>Filobasidiales</taxon>
        <taxon>Filobasidiaceae</taxon>
        <taxon>Naganishia</taxon>
    </lineage>
</organism>
<evidence type="ECO:0000313" key="2">
    <source>
        <dbReference type="Proteomes" id="UP001230649"/>
    </source>
</evidence>
<evidence type="ECO:0000313" key="1">
    <source>
        <dbReference type="EMBL" id="KAJ9115577.1"/>
    </source>
</evidence>